<feature type="compositionally biased region" description="Low complexity" evidence="1">
    <location>
        <begin position="43"/>
        <end position="53"/>
    </location>
</feature>
<feature type="region of interest" description="Disordered" evidence="1">
    <location>
        <begin position="196"/>
        <end position="283"/>
    </location>
</feature>
<name>A0A0D0VIX4_CRYGA</name>
<feature type="compositionally biased region" description="Low complexity" evidence="1">
    <location>
        <begin position="205"/>
        <end position="221"/>
    </location>
</feature>
<dbReference type="EMBL" id="KN847980">
    <property type="protein sequence ID" value="KIR47361.1"/>
    <property type="molecule type" value="Genomic_DNA"/>
</dbReference>
<accession>A0A0D0VIX4</accession>
<dbReference type="HOGENOM" id="CLU_737731_0_0_1"/>
<evidence type="ECO:0000313" key="2">
    <source>
        <dbReference type="EMBL" id="KIR47361.1"/>
    </source>
</evidence>
<protein>
    <submittedName>
        <fullName evidence="2">Uncharacterized protein</fullName>
    </submittedName>
</protein>
<evidence type="ECO:0000256" key="1">
    <source>
        <dbReference type="SAM" id="MobiDB-lite"/>
    </source>
</evidence>
<proteinExistence type="predicted"/>
<dbReference type="OrthoDB" id="2565090at2759"/>
<gene>
    <name evidence="2" type="ORF">I312_03121</name>
</gene>
<organism evidence="2">
    <name type="scientific">Cryptococcus bacillisporus CA1280</name>
    <dbReference type="NCBI Taxonomy" id="1296109"/>
    <lineage>
        <taxon>Eukaryota</taxon>
        <taxon>Fungi</taxon>
        <taxon>Dikarya</taxon>
        <taxon>Basidiomycota</taxon>
        <taxon>Agaricomycotina</taxon>
        <taxon>Tremellomycetes</taxon>
        <taxon>Tremellales</taxon>
        <taxon>Cryptococcaceae</taxon>
        <taxon>Cryptococcus</taxon>
        <taxon>Cryptococcus gattii species complex</taxon>
    </lineage>
</organism>
<feature type="region of interest" description="Disordered" evidence="1">
    <location>
        <begin position="308"/>
        <end position="333"/>
    </location>
</feature>
<reference evidence="2" key="1">
    <citation type="submission" date="2015-01" db="EMBL/GenBank/DDBJ databases">
        <title>The Genome Sequence of Cryptococcus gattii CA1280.</title>
        <authorList>
            <consortium name="The Broad Institute Genomics Platform"/>
            <person name="Cuomo C."/>
            <person name="Litvintseva A."/>
            <person name="Chen Y."/>
            <person name="Heitman J."/>
            <person name="Sun S."/>
            <person name="Springer D."/>
            <person name="Dromer F."/>
            <person name="Young S."/>
            <person name="Zeng Q."/>
            <person name="Gargeya S."/>
            <person name="Abouelleil A."/>
            <person name="Alvarado L."/>
            <person name="Chapman S.B."/>
            <person name="Gainer-Dewar J."/>
            <person name="Goldberg J."/>
            <person name="Griggs A."/>
            <person name="Gujja S."/>
            <person name="Hansen M."/>
            <person name="Howarth C."/>
            <person name="Imamovic A."/>
            <person name="Larimer J."/>
            <person name="Murphy C."/>
            <person name="Naylor J."/>
            <person name="Pearson M."/>
            <person name="Priest M."/>
            <person name="Roberts A."/>
            <person name="Saif S."/>
            <person name="Shea T."/>
            <person name="Sykes S."/>
            <person name="Wortman J."/>
            <person name="Nusbaum C."/>
            <person name="Birren B."/>
        </authorList>
    </citation>
    <scope>NUCLEOTIDE SEQUENCE [LARGE SCALE GENOMIC DNA]</scope>
    <source>
        <strain evidence="2">CA1280</strain>
    </source>
</reference>
<sequence>MPYSLRSRTHSPLAELPLDRYIPAKRASTSPTPRGSKRHQPYASTSASSVASSSKDRHLLGEDGGWTKGESPVKKRTRMVTPRVKQVLNRDDLGVGKSPARRLFTASIAESSTSHFSLGGISGAVLTLPLNANEIRATQTETQTSIQNETSIHYEDGDIHDPGFIIHPDLEGRPHTRSHSVPFVSSTVSELAVDNQENIPPPLLPSTSSTCSTASIPLTPHSPRRRSGGSTSSSAHRVDSYLYLSPSTVPSSSHPRDSHHWSPYSTHGSHSGGRTPGSRRREQSKLVNELLQLRGEDLGAASMSTNMTRTRAQMESRSRNKREEEVVVSDELTPGRRTTRGMVRRGKDLLGKEVDSV</sequence>
<dbReference type="AlphaFoldDB" id="A0A0D0VIX4"/>
<feature type="region of interest" description="Disordered" evidence="1">
    <location>
        <begin position="1"/>
        <end position="79"/>
    </location>
</feature>
<feature type="compositionally biased region" description="Basic and acidic residues" evidence="1">
    <location>
        <begin position="312"/>
        <end position="325"/>
    </location>
</feature>